<dbReference type="PRINTS" id="PR00722">
    <property type="entry name" value="CHYMOTRYPSIN"/>
</dbReference>
<dbReference type="PANTHER" id="PTHR24064">
    <property type="entry name" value="SOLUTE CARRIER FAMILY 22 MEMBER"/>
    <property type="match status" value="1"/>
</dbReference>
<feature type="transmembrane region" description="Helical" evidence="11">
    <location>
        <begin position="488"/>
        <end position="510"/>
    </location>
</feature>
<dbReference type="PROSITE" id="PS00134">
    <property type="entry name" value="TRYPSIN_HIS"/>
    <property type="match status" value="1"/>
</dbReference>
<organism evidence="14 15">
    <name type="scientific">Rhynchophorus ferrugineus</name>
    <name type="common">Red palm weevil</name>
    <name type="synonym">Curculio ferrugineus</name>
    <dbReference type="NCBI Taxonomy" id="354439"/>
    <lineage>
        <taxon>Eukaryota</taxon>
        <taxon>Metazoa</taxon>
        <taxon>Ecdysozoa</taxon>
        <taxon>Arthropoda</taxon>
        <taxon>Hexapoda</taxon>
        <taxon>Insecta</taxon>
        <taxon>Pterygota</taxon>
        <taxon>Neoptera</taxon>
        <taxon>Endopterygota</taxon>
        <taxon>Coleoptera</taxon>
        <taxon>Polyphaga</taxon>
        <taxon>Cucujiformia</taxon>
        <taxon>Curculionidae</taxon>
        <taxon>Dryophthorinae</taxon>
        <taxon>Rhynchophorus</taxon>
    </lineage>
</organism>
<keyword evidence="9" id="KW-0378">Hydrolase</keyword>
<feature type="transmembrane region" description="Helical" evidence="11">
    <location>
        <begin position="196"/>
        <end position="213"/>
    </location>
</feature>
<evidence type="ECO:0000259" key="13">
    <source>
        <dbReference type="PROSITE" id="PS50850"/>
    </source>
</evidence>
<evidence type="ECO:0000256" key="9">
    <source>
        <dbReference type="RuleBase" id="RU363034"/>
    </source>
</evidence>
<dbReference type="SUPFAM" id="SSF50494">
    <property type="entry name" value="Trypsin-like serine proteases"/>
    <property type="match status" value="1"/>
</dbReference>
<dbReference type="InterPro" id="IPR001254">
    <property type="entry name" value="Trypsin_dom"/>
</dbReference>
<feature type="region of interest" description="Disordered" evidence="10">
    <location>
        <begin position="56"/>
        <end position="79"/>
    </location>
</feature>
<dbReference type="CDD" id="cd00190">
    <property type="entry name" value="Tryp_SPc"/>
    <property type="match status" value="1"/>
</dbReference>
<keyword evidence="5 11" id="KW-0472">Membrane</keyword>
<dbReference type="Pfam" id="PF00089">
    <property type="entry name" value="Trypsin"/>
    <property type="match status" value="1"/>
</dbReference>
<dbReference type="OrthoDB" id="5296287at2759"/>
<dbReference type="SMART" id="SM00020">
    <property type="entry name" value="Tryp_SPc"/>
    <property type="match status" value="1"/>
</dbReference>
<name>A0A834MHM4_RHYFE</name>
<evidence type="ECO:0000313" key="14">
    <source>
        <dbReference type="EMBL" id="KAF7282601.1"/>
    </source>
</evidence>
<feature type="transmembrane region" description="Helical" evidence="11">
    <location>
        <begin position="453"/>
        <end position="476"/>
    </location>
</feature>
<evidence type="ECO:0000256" key="2">
    <source>
        <dbReference type="ARBA" id="ARBA00022692"/>
    </source>
</evidence>
<evidence type="ECO:0000256" key="1">
    <source>
        <dbReference type="ARBA" id="ARBA00004141"/>
    </source>
</evidence>
<feature type="domain" description="Peptidase S1" evidence="12">
    <location>
        <begin position="651"/>
        <end position="896"/>
    </location>
</feature>
<feature type="transmembrane region" description="Helical" evidence="11">
    <location>
        <begin position="516"/>
        <end position="534"/>
    </location>
</feature>
<dbReference type="InterPro" id="IPR001314">
    <property type="entry name" value="Peptidase_S1A"/>
</dbReference>
<keyword evidence="9" id="KW-0720">Serine protease</keyword>
<feature type="transmembrane region" description="Helical" evidence="11">
    <location>
        <begin position="253"/>
        <end position="275"/>
    </location>
</feature>
<dbReference type="Pfam" id="PF00083">
    <property type="entry name" value="Sugar_tr"/>
    <property type="match status" value="1"/>
</dbReference>
<keyword evidence="2 11" id="KW-0812">Transmembrane</keyword>
<keyword evidence="7" id="KW-0325">Glycoprotein</keyword>
<feature type="transmembrane region" description="Helical" evidence="11">
    <location>
        <begin position="93"/>
        <end position="113"/>
    </location>
</feature>
<dbReference type="Gene3D" id="1.20.1250.20">
    <property type="entry name" value="MFS general substrate transporter like domains"/>
    <property type="match status" value="1"/>
</dbReference>
<keyword evidence="9" id="KW-0645">Protease</keyword>
<evidence type="ECO:0000259" key="12">
    <source>
        <dbReference type="PROSITE" id="PS50240"/>
    </source>
</evidence>
<keyword evidence="3" id="KW-0732">Signal</keyword>
<evidence type="ECO:0000313" key="15">
    <source>
        <dbReference type="Proteomes" id="UP000625711"/>
    </source>
</evidence>
<feature type="transmembrane region" description="Helical" evidence="11">
    <location>
        <begin position="281"/>
        <end position="299"/>
    </location>
</feature>
<feature type="transmembrane region" description="Helical" evidence="11">
    <location>
        <begin position="219"/>
        <end position="241"/>
    </location>
</feature>
<dbReference type="InterPro" id="IPR009003">
    <property type="entry name" value="Peptidase_S1_PA"/>
</dbReference>
<evidence type="ECO:0000256" key="5">
    <source>
        <dbReference type="ARBA" id="ARBA00023136"/>
    </source>
</evidence>
<keyword evidence="6" id="KW-1015">Disulfide bond</keyword>
<evidence type="ECO:0000256" key="4">
    <source>
        <dbReference type="ARBA" id="ARBA00022989"/>
    </source>
</evidence>
<dbReference type="CDD" id="cd17317">
    <property type="entry name" value="MFS_SLC22"/>
    <property type="match status" value="1"/>
</dbReference>
<dbReference type="PROSITE" id="PS00135">
    <property type="entry name" value="TRYPSIN_SER"/>
    <property type="match status" value="1"/>
</dbReference>
<dbReference type="EMBL" id="JAACXV010000164">
    <property type="protein sequence ID" value="KAF7282601.1"/>
    <property type="molecule type" value="Genomic_DNA"/>
</dbReference>
<comment type="subcellular location">
    <subcellularLocation>
        <location evidence="1">Membrane</location>
        <topology evidence="1">Multi-pass membrane protein</topology>
    </subcellularLocation>
</comment>
<dbReference type="GO" id="GO:0016020">
    <property type="term" value="C:membrane"/>
    <property type="evidence" value="ECO:0007669"/>
    <property type="project" value="UniProtKB-SubCell"/>
</dbReference>
<dbReference type="InterPro" id="IPR020846">
    <property type="entry name" value="MFS_dom"/>
</dbReference>
<dbReference type="Proteomes" id="UP000625711">
    <property type="component" value="Unassembled WGS sequence"/>
</dbReference>
<feature type="transmembrane region" description="Helical" evidence="11">
    <location>
        <begin position="369"/>
        <end position="393"/>
    </location>
</feature>
<dbReference type="InterPro" id="IPR033116">
    <property type="entry name" value="TRYPSIN_SER"/>
</dbReference>
<dbReference type="InterPro" id="IPR036259">
    <property type="entry name" value="MFS_trans_sf"/>
</dbReference>
<comment type="similarity">
    <text evidence="8">Belongs to the peptidase S1 family. CLIP subfamily.</text>
</comment>
<dbReference type="PROSITE" id="PS50240">
    <property type="entry name" value="TRYPSIN_DOM"/>
    <property type="match status" value="1"/>
</dbReference>
<reference evidence="14" key="1">
    <citation type="submission" date="2020-08" db="EMBL/GenBank/DDBJ databases">
        <title>Genome sequencing and assembly of the red palm weevil Rhynchophorus ferrugineus.</title>
        <authorList>
            <person name="Dias G.B."/>
            <person name="Bergman C.M."/>
            <person name="Manee M."/>
        </authorList>
    </citation>
    <scope>NUCLEOTIDE SEQUENCE</scope>
    <source>
        <strain evidence="14">AA-2017</strain>
        <tissue evidence="14">Whole larva</tissue>
    </source>
</reference>
<dbReference type="GO" id="GO:0004252">
    <property type="term" value="F:serine-type endopeptidase activity"/>
    <property type="evidence" value="ECO:0007669"/>
    <property type="project" value="InterPro"/>
</dbReference>
<feature type="transmembrane region" description="Helical" evidence="11">
    <location>
        <begin position="576"/>
        <end position="600"/>
    </location>
</feature>
<evidence type="ECO:0008006" key="16">
    <source>
        <dbReference type="Google" id="ProtNLM"/>
    </source>
</evidence>
<dbReference type="SUPFAM" id="SSF103473">
    <property type="entry name" value="MFS general substrate transporter"/>
    <property type="match status" value="1"/>
</dbReference>
<evidence type="ECO:0000256" key="6">
    <source>
        <dbReference type="ARBA" id="ARBA00023157"/>
    </source>
</evidence>
<evidence type="ECO:0000256" key="7">
    <source>
        <dbReference type="ARBA" id="ARBA00023180"/>
    </source>
</evidence>
<feature type="transmembrane region" description="Helical" evidence="11">
    <location>
        <begin position="29"/>
        <end position="49"/>
    </location>
</feature>
<keyword evidence="15" id="KW-1185">Reference proteome</keyword>
<accession>A0A834MHM4</accession>
<evidence type="ECO:0000256" key="10">
    <source>
        <dbReference type="SAM" id="MobiDB-lite"/>
    </source>
</evidence>
<dbReference type="GO" id="GO:0006508">
    <property type="term" value="P:proteolysis"/>
    <property type="evidence" value="ECO:0007669"/>
    <property type="project" value="UniProtKB-KW"/>
</dbReference>
<gene>
    <name evidence="14" type="ORF">GWI33_002320</name>
</gene>
<dbReference type="FunFam" id="2.40.10.10:FF:000028">
    <property type="entry name" value="Serine protease easter"/>
    <property type="match status" value="1"/>
</dbReference>
<keyword evidence="4 11" id="KW-1133">Transmembrane helix</keyword>
<protein>
    <recommendedName>
        <fullName evidence="16">Organic cation transporter protein</fullName>
    </recommendedName>
</protein>
<evidence type="ECO:0000256" key="3">
    <source>
        <dbReference type="ARBA" id="ARBA00022729"/>
    </source>
</evidence>
<evidence type="ECO:0000256" key="8">
    <source>
        <dbReference type="ARBA" id="ARBA00024195"/>
    </source>
</evidence>
<dbReference type="InterPro" id="IPR043504">
    <property type="entry name" value="Peptidase_S1_PA_chymotrypsin"/>
</dbReference>
<feature type="transmembrane region" description="Helical" evidence="11">
    <location>
        <begin position="399"/>
        <end position="419"/>
    </location>
</feature>
<proteinExistence type="inferred from homology"/>
<feature type="transmembrane region" description="Helical" evidence="11">
    <location>
        <begin position="164"/>
        <end position="184"/>
    </location>
</feature>
<dbReference type="AlphaFoldDB" id="A0A834MHM4"/>
<feature type="domain" description="Major facilitator superfamily (MFS) profile" evidence="13">
    <location>
        <begin position="97"/>
        <end position="541"/>
    </location>
</feature>
<feature type="transmembrane region" description="Helical" evidence="11">
    <location>
        <begin position="428"/>
        <end position="447"/>
    </location>
</feature>
<comment type="caution">
    <text evidence="14">The sequence shown here is derived from an EMBL/GenBank/DDBJ whole genome shotgun (WGS) entry which is preliminary data.</text>
</comment>
<dbReference type="Gene3D" id="2.40.10.10">
    <property type="entry name" value="Trypsin-like serine proteases"/>
    <property type="match status" value="2"/>
</dbReference>
<dbReference type="InterPro" id="IPR005828">
    <property type="entry name" value="MFS_sugar_transport-like"/>
</dbReference>
<dbReference type="InterPro" id="IPR018114">
    <property type="entry name" value="TRYPSIN_HIS"/>
</dbReference>
<dbReference type="PROSITE" id="PS50850">
    <property type="entry name" value="MFS"/>
    <property type="match status" value="1"/>
</dbReference>
<dbReference type="GO" id="GO:0022857">
    <property type="term" value="F:transmembrane transporter activity"/>
    <property type="evidence" value="ECO:0007669"/>
    <property type="project" value="InterPro"/>
</dbReference>
<sequence>MKERSSDRLSLVRSTRRLIRLLSSSADQVALFDLIAYYLEIFAVLLNIVTMENGEKTDKENQEPAQPDNQGPDDKEPPQPDIVQKSIGVLGKWHIWICLAIFLVKFPVAWHQLSIVFVAPRMEFSCFNASLDKCDPSCSLHIFNRSIFTDTIISEWDLVCSRKYLADFAQMVTMLGILFGNMVFGYLSDKYGRKNPLLWAVILQATSGTIAGFSPWFPLFLLMRFLAALATGGTMVTSFVLTMELIGTQWRTIICILYQIPFNLGHLLLPVISYFLRDWRYFQAAISLPSIILVFYYWVLPESPRWLLAGGKKEQAIDVLETAAKHNGLPTKNIRTDVDEYFQRKGDSEETEKRKGNIMDLVRTPIMRTYTIAVCFNWIVCGLCFFGVSQFIGQLGGNIFLNVALSAVIQLPSTFFACWSTKAWGRKLTLIFANILSGVSLLLIGFVPSDPAWIKPTLSTAGMFGLALAFPTVYIYSGELFPTMVRNIGVGTSSMCARIGSMVAPFVASLVTIEPWIPPIIFGIVPLIGAVLCLKLPETLDCKLPDTVEEAEMFEVNSRNKKTEKSDTNSTQMVQFWFLLMTMLSKILNPLLVISFLFYINLSRSQSIAYKKCLEYSEAVYQKEDYVGGRIIKETRSKIMPQCALFDNPLIIGGKPAKLKEFPHMAAIGFGMSEDEDIAWLCGGTLISERHVLTAAHCTVSRNGPPQKVKLGAVALNDTNSYVQIKSVDKFVNHPEYKRPKKYNDIAILFLNSPVVFSPFIRPACLNSLDTMNYNFAKATGFGKQRFGDAEGNPILFKVKLNIIQKDICEKYIVFRKREMPNGLVDSMLCAGDLEGGKDTCQGDSGGPLQVVLDEPYCMYNIIGVTSFGRLCGMKNSPGLYSRVSHFVSWIESVIWP</sequence>
<evidence type="ECO:0000256" key="11">
    <source>
        <dbReference type="SAM" id="Phobius"/>
    </source>
</evidence>